<feature type="transmembrane region" description="Helical" evidence="6">
    <location>
        <begin position="21"/>
        <end position="39"/>
    </location>
</feature>
<dbReference type="InterPro" id="IPR044878">
    <property type="entry name" value="UbiA_sf"/>
</dbReference>
<sequence length="290" mass="33121">MTKPTAEKAFSFSAFFKIIRSDNLLMMAFAQLMTAYFLVEETNSGLSVLTDYKLYLLIFSTITIAASGYIINDYYDVKIDYINKPDEVIVGKGMRRRVVMFLHSILNFVGIALACLVNLKVGAIHFIAAFILWLYSNNLKRLPFVGNLAVGLLTGLSIWIIGFYYQQSQLLVLTYAIFAFFINLIREIIKDIEDREGDRKHGCKTLPIVLGFRKTKNIIFILAGIFVCSILTVAFKVNDTLLYIYFGAIGVLFLFFMYKIYYADRKKHFTQLSKMSKILMLTGVLSMAFL</sequence>
<evidence type="ECO:0000256" key="3">
    <source>
        <dbReference type="ARBA" id="ARBA00022692"/>
    </source>
</evidence>
<protein>
    <submittedName>
        <fullName evidence="7">Geranylgeranylglycerol-phosphate geranylgeranyltransferase</fullName>
    </submittedName>
</protein>
<evidence type="ECO:0000256" key="1">
    <source>
        <dbReference type="ARBA" id="ARBA00004141"/>
    </source>
</evidence>
<comment type="caution">
    <text evidence="7">The sequence shown here is derived from an EMBL/GenBank/DDBJ whole genome shotgun (WGS) entry which is preliminary data.</text>
</comment>
<keyword evidence="5 6" id="KW-0472">Membrane</keyword>
<dbReference type="RefSeq" id="WP_192009396.1">
    <property type="nucleotide sequence ID" value="NZ_JACYTQ010000002.1"/>
</dbReference>
<dbReference type="Proteomes" id="UP000647133">
    <property type="component" value="Unassembled WGS sequence"/>
</dbReference>
<comment type="subcellular location">
    <subcellularLocation>
        <location evidence="1">Membrane</location>
        <topology evidence="1">Multi-pass membrane protein</topology>
    </subcellularLocation>
</comment>
<dbReference type="Gene3D" id="1.10.357.140">
    <property type="entry name" value="UbiA prenyltransferase"/>
    <property type="match status" value="1"/>
</dbReference>
<feature type="transmembrane region" description="Helical" evidence="6">
    <location>
        <begin position="170"/>
        <end position="189"/>
    </location>
</feature>
<evidence type="ECO:0000256" key="5">
    <source>
        <dbReference type="ARBA" id="ARBA00023136"/>
    </source>
</evidence>
<dbReference type="EMBL" id="JACYTQ010000002">
    <property type="protein sequence ID" value="MBD8488530.1"/>
    <property type="molecule type" value="Genomic_DNA"/>
</dbReference>
<feature type="transmembrane region" description="Helical" evidence="6">
    <location>
        <begin position="119"/>
        <end position="135"/>
    </location>
</feature>
<dbReference type="PANTHER" id="PTHR42723:SF1">
    <property type="entry name" value="CHLOROPHYLL SYNTHASE, CHLOROPLASTIC"/>
    <property type="match status" value="1"/>
</dbReference>
<accession>A0ABR9AII5</accession>
<keyword evidence="8" id="KW-1185">Reference proteome</keyword>
<evidence type="ECO:0000313" key="8">
    <source>
        <dbReference type="Proteomes" id="UP000647133"/>
    </source>
</evidence>
<dbReference type="CDD" id="cd13961">
    <property type="entry name" value="PT_UbiA_DGGGPS"/>
    <property type="match status" value="1"/>
</dbReference>
<evidence type="ECO:0000256" key="4">
    <source>
        <dbReference type="ARBA" id="ARBA00022989"/>
    </source>
</evidence>
<dbReference type="Gene3D" id="1.20.120.1780">
    <property type="entry name" value="UbiA prenyltransferase"/>
    <property type="match status" value="1"/>
</dbReference>
<gene>
    <name evidence="7" type="ORF">IFO69_07235</name>
</gene>
<dbReference type="InterPro" id="IPR000537">
    <property type="entry name" value="UbiA_prenyltransferase"/>
</dbReference>
<evidence type="ECO:0000256" key="2">
    <source>
        <dbReference type="ARBA" id="ARBA00022475"/>
    </source>
</evidence>
<evidence type="ECO:0000313" key="7">
    <source>
        <dbReference type="EMBL" id="MBD8488530.1"/>
    </source>
</evidence>
<dbReference type="InterPro" id="IPR050475">
    <property type="entry name" value="Prenyltransferase_related"/>
</dbReference>
<dbReference type="Pfam" id="PF01040">
    <property type="entry name" value="UbiA"/>
    <property type="match status" value="1"/>
</dbReference>
<feature type="transmembrane region" description="Helical" evidence="6">
    <location>
        <begin position="142"/>
        <end position="164"/>
    </location>
</feature>
<keyword evidence="3 6" id="KW-0812">Transmembrane</keyword>
<keyword evidence="2" id="KW-1003">Cell membrane</keyword>
<dbReference type="PANTHER" id="PTHR42723">
    <property type="entry name" value="CHLOROPHYLL SYNTHASE"/>
    <property type="match status" value="1"/>
</dbReference>
<feature type="transmembrane region" description="Helical" evidence="6">
    <location>
        <begin position="241"/>
        <end position="260"/>
    </location>
</feature>
<keyword evidence="4 6" id="KW-1133">Transmembrane helix</keyword>
<evidence type="ECO:0000256" key="6">
    <source>
        <dbReference type="SAM" id="Phobius"/>
    </source>
</evidence>
<feature type="transmembrane region" description="Helical" evidence="6">
    <location>
        <begin position="218"/>
        <end position="235"/>
    </location>
</feature>
<feature type="transmembrane region" description="Helical" evidence="6">
    <location>
        <begin position="54"/>
        <end position="75"/>
    </location>
</feature>
<dbReference type="NCBIfam" id="NF009513">
    <property type="entry name" value="PRK12872.1-3"/>
    <property type="match status" value="1"/>
</dbReference>
<reference evidence="7 8" key="1">
    <citation type="submission" date="2020-09" db="EMBL/GenBank/DDBJ databases">
        <title>Echinicola sp. CAU 1574 isolated from sand of Sido Beach.</title>
        <authorList>
            <person name="Kim W."/>
        </authorList>
    </citation>
    <scope>NUCLEOTIDE SEQUENCE [LARGE SCALE GENOMIC DNA]</scope>
    <source>
        <strain evidence="7 8">CAU 1574</strain>
    </source>
</reference>
<name>A0ABR9AII5_9BACT</name>
<organism evidence="7 8">
    <name type="scientific">Echinicola arenosa</name>
    <dbReference type="NCBI Taxonomy" id="2774144"/>
    <lineage>
        <taxon>Bacteria</taxon>
        <taxon>Pseudomonadati</taxon>
        <taxon>Bacteroidota</taxon>
        <taxon>Cytophagia</taxon>
        <taxon>Cytophagales</taxon>
        <taxon>Cyclobacteriaceae</taxon>
        <taxon>Echinicola</taxon>
    </lineage>
</organism>
<feature type="transmembrane region" description="Helical" evidence="6">
    <location>
        <begin position="96"/>
        <end position="113"/>
    </location>
</feature>
<proteinExistence type="predicted"/>